<accession>A0A7K1TGA6</accession>
<dbReference type="GO" id="GO:0003700">
    <property type="term" value="F:DNA-binding transcription factor activity"/>
    <property type="evidence" value="ECO:0007669"/>
    <property type="project" value="InterPro"/>
</dbReference>
<dbReference type="RefSeq" id="WP_157566484.1">
    <property type="nucleotide sequence ID" value="NZ_WQKZ01000003.1"/>
</dbReference>
<keyword evidence="2" id="KW-0238">DNA-binding</keyword>
<dbReference type="InterPro" id="IPR003313">
    <property type="entry name" value="AraC-bd"/>
</dbReference>
<dbReference type="SMART" id="SM00342">
    <property type="entry name" value="HTH_ARAC"/>
    <property type="match status" value="1"/>
</dbReference>
<dbReference type="SUPFAM" id="SSF51215">
    <property type="entry name" value="Regulatory protein AraC"/>
    <property type="match status" value="1"/>
</dbReference>
<evidence type="ECO:0000259" key="4">
    <source>
        <dbReference type="PROSITE" id="PS01124"/>
    </source>
</evidence>
<dbReference type="PANTHER" id="PTHR43280">
    <property type="entry name" value="ARAC-FAMILY TRANSCRIPTIONAL REGULATOR"/>
    <property type="match status" value="1"/>
</dbReference>
<dbReference type="Proteomes" id="UP000441336">
    <property type="component" value="Unassembled WGS sequence"/>
</dbReference>
<dbReference type="PROSITE" id="PS01124">
    <property type="entry name" value="HTH_ARAC_FAMILY_2"/>
    <property type="match status" value="1"/>
</dbReference>
<protein>
    <submittedName>
        <fullName evidence="5">Helix-turn-helix domain-containing protein</fullName>
    </submittedName>
</protein>
<evidence type="ECO:0000313" key="6">
    <source>
        <dbReference type="Proteomes" id="UP000441336"/>
    </source>
</evidence>
<evidence type="ECO:0000256" key="3">
    <source>
        <dbReference type="ARBA" id="ARBA00023163"/>
    </source>
</evidence>
<dbReference type="InterPro" id="IPR037923">
    <property type="entry name" value="HTH-like"/>
</dbReference>
<name>A0A7K1TGA6_9BACT</name>
<dbReference type="SUPFAM" id="SSF46689">
    <property type="entry name" value="Homeodomain-like"/>
    <property type="match status" value="1"/>
</dbReference>
<evidence type="ECO:0000313" key="5">
    <source>
        <dbReference type="EMBL" id="MVN77444.1"/>
    </source>
</evidence>
<keyword evidence="6" id="KW-1185">Reference proteome</keyword>
<comment type="caution">
    <text evidence="5">The sequence shown here is derived from an EMBL/GenBank/DDBJ whole genome shotgun (WGS) entry which is preliminary data.</text>
</comment>
<evidence type="ECO:0000256" key="2">
    <source>
        <dbReference type="ARBA" id="ARBA00023125"/>
    </source>
</evidence>
<keyword evidence="3" id="KW-0804">Transcription</keyword>
<evidence type="ECO:0000256" key="1">
    <source>
        <dbReference type="ARBA" id="ARBA00023015"/>
    </source>
</evidence>
<dbReference type="GO" id="GO:0043565">
    <property type="term" value="F:sequence-specific DNA binding"/>
    <property type="evidence" value="ECO:0007669"/>
    <property type="project" value="InterPro"/>
</dbReference>
<dbReference type="PANTHER" id="PTHR43280:SF32">
    <property type="entry name" value="TRANSCRIPTIONAL REGULATORY PROTEIN"/>
    <property type="match status" value="1"/>
</dbReference>
<feature type="domain" description="HTH araC/xylS-type" evidence="4">
    <location>
        <begin position="190"/>
        <end position="296"/>
    </location>
</feature>
<dbReference type="Pfam" id="PF12833">
    <property type="entry name" value="HTH_18"/>
    <property type="match status" value="1"/>
</dbReference>
<organism evidence="5 6">
    <name type="scientific">Hymenobacter ginkgonis</name>
    <dbReference type="NCBI Taxonomy" id="2682976"/>
    <lineage>
        <taxon>Bacteria</taxon>
        <taxon>Pseudomonadati</taxon>
        <taxon>Bacteroidota</taxon>
        <taxon>Cytophagia</taxon>
        <taxon>Cytophagales</taxon>
        <taxon>Hymenobacteraceae</taxon>
        <taxon>Hymenobacter</taxon>
    </lineage>
</organism>
<dbReference type="Gene3D" id="1.10.10.60">
    <property type="entry name" value="Homeodomain-like"/>
    <property type="match status" value="1"/>
</dbReference>
<keyword evidence="1" id="KW-0805">Transcription regulation</keyword>
<sequence length="302" mass="33399">MPTSESLTEFYQTYLQADFPAPPQQFNVFAIEAGASGQALPFSRRDFYKITLYTSGTSRLYVGGERRDYTGPALVLYNPLAPYSCEAVTPIRGFFCLFTADFLHGTGASTLLQESPLFQLGTDPVLLLSEAQSAKLSQLFQEMLTEIESAYRYKFDLLRTHVQLLLHEALRMQPTPSQPGPPTAASRLAAQFVQVLEQQFPVQSPALPLRLSTAEAFAAHLEVHVNHLSRVLREVTGRPTSAHVAGRIAQEAKALLLHTDWPIADIADSLAFADPTYFNHFFRKHAGTSPKAFRQQALLAAG</sequence>
<reference evidence="5 6" key="1">
    <citation type="submission" date="2019-12" db="EMBL/GenBank/DDBJ databases">
        <title>Hymenobacter sp. HMF4947 Genome sequencing and assembly.</title>
        <authorList>
            <person name="Kang H."/>
            <person name="Cha I."/>
            <person name="Kim H."/>
            <person name="Joh K."/>
        </authorList>
    </citation>
    <scope>NUCLEOTIDE SEQUENCE [LARGE SCALE GENOMIC DNA]</scope>
    <source>
        <strain evidence="5 6">HMF4947</strain>
    </source>
</reference>
<dbReference type="AlphaFoldDB" id="A0A7K1TGA6"/>
<gene>
    <name evidence="5" type="ORF">GO988_14000</name>
</gene>
<dbReference type="EMBL" id="WQKZ01000003">
    <property type="protein sequence ID" value="MVN77444.1"/>
    <property type="molecule type" value="Genomic_DNA"/>
</dbReference>
<dbReference type="InterPro" id="IPR018060">
    <property type="entry name" value="HTH_AraC"/>
</dbReference>
<dbReference type="InterPro" id="IPR009057">
    <property type="entry name" value="Homeodomain-like_sf"/>
</dbReference>
<dbReference type="Pfam" id="PF02311">
    <property type="entry name" value="AraC_binding"/>
    <property type="match status" value="1"/>
</dbReference>
<proteinExistence type="predicted"/>